<dbReference type="Proteomes" id="UP000485058">
    <property type="component" value="Unassembled WGS sequence"/>
</dbReference>
<dbReference type="EMBL" id="BLLF01000671">
    <property type="protein sequence ID" value="GFH13961.1"/>
    <property type="molecule type" value="Genomic_DNA"/>
</dbReference>
<keyword evidence="7" id="KW-1185">Reference proteome</keyword>
<proteinExistence type="predicted"/>
<gene>
    <name evidence="6" type="ORF">HaLaN_09930</name>
</gene>
<dbReference type="Pfam" id="PF16213">
    <property type="entry name" value="DCB"/>
    <property type="match status" value="1"/>
</dbReference>
<evidence type="ECO:0000313" key="7">
    <source>
        <dbReference type="Proteomes" id="UP000485058"/>
    </source>
</evidence>
<dbReference type="InterPro" id="IPR032629">
    <property type="entry name" value="DCB_dom"/>
</dbReference>
<feature type="domain" description="Mon2/Sec7/BIG1-like HUS" evidence="4">
    <location>
        <begin position="385"/>
        <end position="559"/>
    </location>
</feature>
<comment type="caution">
    <text evidence="6">The sequence shown here is derived from an EMBL/GenBank/DDBJ whole genome shotgun (WGS) entry which is preliminary data.</text>
</comment>
<evidence type="ECO:0000313" key="6">
    <source>
        <dbReference type="EMBL" id="GFH13961.1"/>
    </source>
</evidence>
<reference evidence="6 7" key="1">
    <citation type="submission" date="2020-02" db="EMBL/GenBank/DDBJ databases">
        <title>Draft genome sequence of Haematococcus lacustris strain NIES-144.</title>
        <authorList>
            <person name="Morimoto D."/>
            <person name="Nakagawa S."/>
            <person name="Yoshida T."/>
            <person name="Sawayama S."/>
        </authorList>
    </citation>
    <scope>NUCLEOTIDE SEQUENCE [LARGE SCALE GENOMIC DNA]</scope>
    <source>
        <strain evidence="6 7">NIES-144</strain>
    </source>
</reference>
<feature type="region of interest" description="Disordered" evidence="3">
    <location>
        <begin position="244"/>
        <end position="313"/>
    </location>
</feature>
<feature type="region of interest" description="Disordered" evidence="3">
    <location>
        <begin position="641"/>
        <end position="711"/>
    </location>
</feature>
<protein>
    <submittedName>
        <fullName evidence="6">Brefeldin A-inhibited guanine nucleotide-exchange 2-like</fullName>
    </submittedName>
</protein>
<organism evidence="6 7">
    <name type="scientific">Haematococcus lacustris</name>
    <name type="common">Green alga</name>
    <name type="synonym">Haematococcus pluvialis</name>
    <dbReference type="NCBI Taxonomy" id="44745"/>
    <lineage>
        <taxon>Eukaryota</taxon>
        <taxon>Viridiplantae</taxon>
        <taxon>Chlorophyta</taxon>
        <taxon>core chlorophytes</taxon>
        <taxon>Chlorophyceae</taxon>
        <taxon>CS clade</taxon>
        <taxon>Chlamydomonadales</taxon>
        <taxon>Haematococcaceae</taxon>
        <taxon>Haematococcus</taxon>
    </lineage>
</organism>
<keyword evidence="1" id="KW-0813">Transport</keyword>
<name>A0A699YWK6_HAELA</name>
<evidence type="ECO:0000256" key="1">
    <source>
        <dbReference type="ARBA" id="ARBA00022448"/>
    </source>
</evidence>
<evidence type="ECO:0000259" key="4">
    <source>
        <dbReference type="Pfam" id="PF12783"/>
    </source>
</evidence>
<evidence type="ECO:0000259" key="5">
    <source>
        <dbReference type="Pfam" id="PF16213"/>
    </source>
</evidence>
<evidence type="ECO:0000256" key="3">
    <source>
        <dbReference type="SAM" id="MobiDB-lite"/>
    </source>
</evidence>
<feature type="compositionally biased region" description="Pro residues" evidence="3">
    <location>
        <begin position="661"/>
        <end position="671"/>
    </location>
</feature>
<dbReference type="PANTHER" id="PTHR10663">
    <property type="entry name" value="GUANYL-NUCLEOTIDE EXCHANGE FACTOR"/>
    <property type="match status" value="1"/>
</dbReference>
<dbReference type="Pfam" id="PF12783">
    <property type="entry name" value="Sec7-like_HUS"/>
    <property type="match status" value="1"/>
</dbReference>
<sequence length="811" mass="84477">QSAAKEFPALPDLVPRTATALSDPVLTKIVNVMRLAIQTERPNIIEVALDCLQKLIAFRFMQGAVYALNVDKSSHDTEAAEPLPASDPSTCTPQAQAIELMCRCDEIPDETVELHILKGLLTATTASSFTVHGQALLLAVRTCYNIYLMSRSEVNQTTAKASLTQMLNVVFQRLEADAIAVEVRPVVLSDVLGLPRNASAGPQDAATVMAATVQSFLNNVIMVSGGMLGPTPQELRDSVAGAFQHDRQQPTQPAAGGTSSGVQPSPASLPGSLQPAVPEEQASSGSNPPAAAQAGTVTSEGQSGAGAGLPDPAQQAEISAGGALPAPGSGELARAAKPGGLTYHIRKASEAHVVPGSLGGFGLGLQAGHGAQRSPEDQMRTMVLEKDAFLVFRALCKLSIRTSDTATAQDPTAVRGKVLALELIKVLLENSGLKFRRSDMYLNAIRQYLCVSLLKNSGSSVQAVLQLSCSIFLTLMSKFRTSLKAEPFETASAVSGPPSSAAAAAQSAAAAASAQGVIPTAASLLYKSTLLRVLNEMCRDGQLLVDLFVNYDCDLDSLNLFERMVNGLVRTAQQPVASPPPSPLIVDPLNLYHQEMFLRHEALQSLVNLVEAMLHWYRLTSGLVEVDLGMSMNDITGTGSTAPPLYINNHHHPTPSSSSPSPAPAARPPTPTADAGAGAGASGQQPPAAAPAGNGTLGGGPSSSNLQDAGGDELGAKRAYKARFQEGIALFNKKPKKGGPWGPSLSKSLPVRLESALSWSAGSRTSSVMSGVMTWCPACMVWLGSEACHLPMPQPKATGALGPCPLVSAGP</sequence>
<dbReference type="AlphaFoldDB" id="A0A699YWK6"/>
<feature type="compositionally biased region" description="Low complexity" evidence="3">
    <location>
        <begin position="672"/>
        <end position="694"/>
    </location>
</feature>
<feature type="domain" description="Mon2/Sec7/BIG1-like dimerisation and cyclophilin-binding" evidence="5">
    <location>
        <begin position="27"/>
        <end position="177"/>
    </location>
</feature>
<feature type="non-terminal residue" evidence="6">
    <location>
        <position position="1"/>
    </location>
</feature>
<evidence type="ECO:0000256" key="2">
    <source>
        <dbReference type="ARBA" id="ARBA00022927"/>
    </source>
</evidence>
<accession>A0A699YWK6</accession>
<dbReference type="GO" id="GO:0005802">
    <property type="term" value="C:trans-Golgi network"/>
    <property type="evidence" value="ECO:0007669"/>
    <property type="project" value="TreeGrafter"/>
</dbReference>
<dbReference type="GO" id="GO:0015031">
    <property type="term" value="P:protein transport"/>
    <property type="evidence" value="ECO:0007669"/>
    <property type="project" value="UniProtKB-KW"/>
</dbReference>
<feature type="non-terminal residue" evidence="6">
    <location>
        <position position="811"/>
    </location>
</feature>
<dbReference type="InterPro" id="IPR032691">
    <property type="entry name" value="Mon2/Sec7/BIG1-like_HUS"/>
</dbReference>
<dbReference type="PANTHER" id="PTHR10663:SF375">
    <property type="entry name" value="LD29171P"/>
    <property type="match status" value="1"/>
</dbReference>
<keyword evidence="2" id="KW-0653">Protein transport</keyword>